<protein>
    <submittedName>
        <fullName evidence="1">Uncharacterized protein</fullName>
    </submittedName>
</protein>
<dbReference type="AlphaFoldDB" id="A0A542XM64"/>
<sequence>MATHARPAPIGLSPAQLRNRMIVSARRIIGEHWPRVDRCPVCGCGWPCPPTDTAYDYLTSVGQGNWVPPQRAGGRR</sequence>
<dbReference type="Proteomes" id="UP000315983">
    <property type="component" value="Unassembled WGS sequence"/>
</dbReference>
<reference evidence="1 2" key="1">
    <citation type="submission" date="2019-06" db="EMBL/GenBank/DDBJ databases">
        <title>Sequencing the genomes of 1000 actinobacteria strains.</title>
        <authorList>
            <person name="Klenk H.-P."/>
        </authorList>
    </citation>
    <scope>NUCLEOTIDE SEQUENCE [LARGE SCALE GENOMIC DNA]</scope>
    <source>
        <strain evidence="1 2">DSM 44819</strain>
    </source>
</reference>
<name>A0A542XM64_SALAC</name>
<gene>
    <name evidence="1" type="ORF">FB564_2083</name>
</gene>
<dbReference type="GeneID" id="93771337"/>
<evidence type="ECO:0000313" key="2">
    <source>
        <dbReference type="Proteomes" id="UP000315983"/>
    </source>
</evidence>
<dbReference type="RefSeq" id="WP_142116364.1">
    <property type="nucleotide sequence ID" value="NZ_BOQM01000033.1"/>
</dbReference>
<comment type="caution">
    <text evidence="1">The sequence shown here is derived from an EMBL/GenBank/DDBJ whole genome shotgun (WGS) entry which is preliminary data.</text>
</comment>
<proteinExistence type="predicted"/>
<accession>A0A542XM64</accession>
<dbReference type="EMBL" id="VFOL01000001">
    <property type="protein sequence ID" value="TQL36945.1"/>
    <property type="molecule type" value="Genomic_DNA"/>
</dbReference>
<evidence type="ECO:0000313" key="1">
    <source>
        <dbReference type="EMBL" id="TQL36945.1"/>
    </source>
</evidence>
<organism evidence="1 2">
    <name type="scientific">Salinispora arenicola</name>
    <dbReference type="NCBI Taxonomy" id="168697"/>
    <lineage>
        <taxon>Bacteria</taxon>
        <taxon>Bacillati</taxon>
        <taxon>Actinomycetota</taxon>
        <taxon>Actinomycetes</taxon>
        <taxon>Micromonosporales</taxon>
        <taxon>Micromonosporaceae</taxon>
        <taxon>Salinispora</taxon>
    </lineage>
</organism>